<feature type="compositionally biased region" description="Polar residues" evidence="1">
    <location>
        <begin position="35"/>
        <end position="49"/>
    </location>
</feature>
<keyword evidence="3" id="KW-1185">Reference proteome</keyword>
<organism evidence="3 4">
    <name type="scientific">Diaphorina citri</name>
    <name type="common">Asian citrus psyllid</name>
    <dbReference type="NCBI Taxonomy" id="121845"/>
    <lineage>
        <taxon>Eukaryota</taxon>
        <taxon>Metazoa</taxon>
        <taxon>Ecdysozoa</taxon>
        <taxon>Arthropoda</taxon>
        <taxon>Hexapoda</taxon>
        <taxon>Insecta</taxon>
        <taxon>Pterygota</taxon>
        <taxon>Neoptera</taxon>
        <taxon>Paraneoptera</taxon>
        <taxon>Hemiptera</taxon>
        <taxon>Sternorrhyncha</taxon>
        <taxon>Psylloidea</taxon>
        <taxon>Psyllidae</taxon>
        <taxon>Diaphorininae</taxon>
        <taxon>Diaphorina</taxon>
    </lineage>
</organism>
<name>A0A1S3CX09_DIACI</name>
<evidence type="ECO:0000256" key="2">
    <source>
        <dbReference type="SAM" id="SignalP"/>
    </source>
</evidence>
<dbReference type="PANTHER" id="PTHR47771:SF3">
    <property type="entry name" value="LD27203P"/>
    <property type="match status" value="1"/>
</dbReference>
<dbReference type="RefSeq" id="XP_008469493.2">
    <property type="nucleotide sequence ID" value="XM_008471271.2"/>
</dbReference>
<feature type="compositionally biased region" description="Basic and acidic residues" evidence="1">
    <location>
        <begin position="60"/>
        <end position="75"/>
    </location>
</feature>
<dbReference type="GeneID" id="103506855"/>
<protein>
    <submittedName>
        <fullName evidence="4">Uncharacterized protein LOC103506855</fullName>
    </submittedName>
</protein>
<feature type="region of interest" description="Disordered" evidence="1">
    <location>
        <begin position="26"/>
        <end position="83"/>
    </location>
</feature>
<dbReference type="PANTHER" id="PTHR47771">
    <property type="entry name" value="LD27203P-RELATED"/>
    <property type="match status" value="1"/>
</dbReference>
<reference evidence="4" key="1">
    <citation type="submission" date="2025-08" db="UniProtKB">
        <authorList>
            <consortium name="RefSeq"/>
        </authorList>
    </citation>
    <scope>IDENTIFICATION</scope>
</reference>
<gene>
    <name evidence="4" type="primary">LOC103506855</name>
</gene>
<evidence type="ECO:0000313" key="3">
    <source>
        <dbReference type="Proteomes" id="UP000079169"/>
    </source>
</evidence>
<evidence type="ECO:0000313" key="4">
    <source>
        <dbReference type="RefSeq" id="XP_008469493.2"/>
    </source>
</evidence>
<dbReference type="Proteomes" id="UP000079169">
    <property type="component" value="Unplaced"/>
</dbReference>
<feature type="chain" id="PRO_5018036014" evidence="2">
    <location>
        <begin position="24"/>
        <end position="384"/>
    </location>
</feature>
<accession>A0A1S3CX09</accession>
<dbReference type="STRING" id="121845.A0A1S3CX09"/>
<feature type="signal peptide" evidence="2">
    <location>
        <begin position="1"/>
        <end position="23"/>
    </location>
</feature>
<dbReference type="PaxDb" id="121845-A0A1S3CX09"/>
<proteinExistence type="predicted"/>
<dbReference type="AlphaFoldDB" id="A0A1S3CX09"/>
<dbReference type="KEGG" id="dci:103506855"/>
<evidence type="ECO:0000256" key="1">
    <source>
        <dbReference type="SAM" id="MobiDB-lite"/>
    </source>
</evidence>
<sequence>MILISSWSCLLFIFVSSMVKGESERTAKEHASVDKNLSTHGTAQSNVPNDHNPRSPHSSDPIRHDERNATNDRNRNHLGKRGTAGSGFGSLSAGYNNGYSLGSGYSSGLLLPTGSGLGTRYSSGLGYQTSGYGPVLGVGSGLGIASGLNSINAMGMAPVGLTPSTVITSGPGLGYANGVLSSPTLSYSSSGYHQAQPYPSSYFSDSHYPSSSLNSYSGGGSQYPYSKSYESHKPVIITKEVPVHITKEVPVHVPQPYPVTVTKDVPYPVPQPYAVPVPKPYAVHVPQPVPVHVDKPYPVKVDRPVLYPYPQPVPYPVTKHVPYPVVKTLHVPYPVKTVMVPLKSDYQYSQGGGGLYSANNYNTDDTHSTYGNGPYTYALGVQGK</sequence>
<keyword evidence="2" id="KW-0732">Signal</keyword>